<dbReference type="EMBL" id="OY288114">
    <property type="protein sequence ID" value="CAJ0849030.1"/>
    <property type="molecule type" value="Genomic_DNA"/>
</dbReference>
<dbReference type="InterPro" id="IPR000424">
    <property type="entry name" value="Primosome_PriB/ssb"/>
</dbReference>
<evidence type="ECO:0000313" key="3">
    <source>
        <dbReference type="EMBL" id="CAJ0849030.1"/>
    </source>
</evidence>
<dbReference type="SUPFAM" id="SSF50249">
    <property type="entry name" value="Nucleic acid-binding proteins"/>
    <property type="match status" value="1"/>
</dbReference>
<dbReference type="AlphaFoldDB" id="A0AA48R9P0"/>
<dbReference type="GO" id="GO:0003697">
    <property type="term" value="F:single-stranded DNA binding"/>
    <property type="evidence" value="ECO:0007669"/>
    <property type="project" value="InterPro"/>
</dbReference>
<evidence type="ECO:0000256" key="2">
    <source>
        <dbReference type="SAM" id="MobiDB-lite"/>
    </source>
</evidence>
<dbReference type="InterPro" id="IPR012340">
    <property type="entry name" value="NA-bd_OB-fold"/>
</dbReference>
<sequence length="147" mass="15966">MSVHALVSGVLYRAPERRMSKAGKPFVTATIQVRDGDGFQWWKACAFSESTCEELMRLGAGDAVAVQGTMRAETYQKNGEIRVGYSITAMQVTALRAARKAKDSGQRAPATKPAGEPQRHLAQERHPMDRYSGGHGGADGLDDDIPF</sequence>
<reference evidence="3" key="1">
    <citation type="submission" date="2023-07" db="EMBL/GenBank/DDBJ databases">
        <authorList>
            <person name="Pelsma A.J. K."/>
        </authorList>
    </citation>
    <scope>NUCLEOTIDE SEQUENCE</scope>
</reference>
<protein>
    <recommendedName>
        <fullName evidence="4">Single-stranded DNA-binding protein</fullName>
    </recommendedName>
</protein>
<keyword evidence="1" id="KW-0238">DNA-binding</keyword>
<accession>A0AA48R9P0</accession>
<organism evidence="3">
    <name type="scientific">freshwater sediment metagenome</name>
    <dbReference type="NCBI Taxonomy" id="556182"/>
    <lineage>
        <taxon>unclassified sequences</taxon>
        <taxon>metagenomes</taxon>
        <taxon>ecological metagenomes</taxon>
    </lineage>
</organism>
<proteinExistence type="predicted"/>
<dbReference type="Pfam" id="PF00436">
    <property type="entry name" value="SSB"/>
    <property type="match status" value="1"/>
</dbReference>
<name>A0AA48R9P0_9ZZZZ</name>
<gene>
    <name evidence="3" type="ORF">AMST5_00064</name>
</gene>
<evidence type="ECO:0000256" key="1">
    <source>
        <dbReference type="ARBA" id="ARBA00023125"/>
    </source>
</evidence>
<feature type="region of interest" description="Disordered" evidence="2">
    <location>
        <begin position="98"/>
        <end position="147"/>
    </location>
</feature>
<dbReference type="PROSITE" id="PS50935">
    <property type="entry name" value="SSB"/>
    <property type="match status" value="1"/>
</dbReference>
<evidence type="ECO:0008006" key="4">
    <source>
        <dbReference type="Google" id="ProtNLM"/>
    </source>
</evidence>
<dbReference type="Gene3D" id="2.40.50.140">
    <property type="entry name" value="Nucleic acid-binding proteins"/>
    <property type="match status" value="1"/>
</dbReference>
<feature type="compositionally biased region" description="Basic and acidic residues" evidence="2">
    <location>
        <begin position="117"/>
        <end position="129"/>
    </location>
</feature>